<keyword evidence="1" id="KW-0472">Membrane</keyword>
<keyword evidence="3" id="KW-1185">Reference proteome</keyword>
<protein>
    <submittedName>
        <fullName evidence="2">Uncharacterized protein</fullName>
    </submittedName>
</protein>
<dbReference type="Proteomes" id="UP000196027">
    <property type="component" value="Chromosome"/>
</dbReference>
<dbReference type="RefSeq" id="WP_087461371.1">
    <property type="nucleotide sequence ID" value="NZ_CP021425.1"/>
</dbReference>
<dbReference type="AlphaFoldDB" id="A0A1Y0I821"/>
<keyword evidence="1" id="KW-1133">Transmembrane helix</keyword>
<proteinExistence type="predicted"/>
<dbReference type="EMBL" id="CP021425">
    <property type="protein sequence ID" value="ARU56380.1"/>
    <property type="molecule type" value="Genomic_DNA"/>
</dbReference>
<accession>A0A1Y0I821</accession>
<gene>
    <name evidence="2" type="ORF">OLMES_2317</name>
</gene>
<evidence type="ECO:0000313" key="2">
    <source>
        <dbReference type="EMBL" id="ARU56380.1"/>
    </source>
</evidence>
<feature type="transmembrane region" description="Helical" evidence="1">
    <location>
        <begin position="21"/>
        <end position="42"/>
    </location>
</feature>
<evidence type="ECO:0000313" key="3">
    <source>
        <dbReference type="Proteomes" id="UP000196027"/>
    </source>
</evidence>
<name>A0A1Y0I821_9GAMM</name>
<dbReference type="KEGG" id="ome:OLMES_2317"/>
<keyword evidence="1" id="KW-0812">Transmembrane</keyword>
<evidence type="ECO:0000256" key="1">
    <source>
        <dbReference type="SAM" id="Phobius"/>
    </source>
</evidence>
<reference evidence="2 3" key="1">
    <citation type="submission" date="2017-05" db="EMBL/GenBank/DDBJ databases">
        <title>Genomic insights into alkan degradation activity of Oleiphilus messinensis.</title>
        <authorList>
            <person name="Kozyavkin S.A."/>
            <person name="Slesarev A.I."/>
            <person name="Golyshin P.N."/>
            <person name="Korzhenkov A."/>
            <person name="Golyshina O.N."/>
            <person name="Toshchakov S.V."/>
        </authorList>
    </citation>
    <scope>NUCLEOTIDE SEQUENCE [LARGE SCALE GENOMIC DNA]</scope>
    <source>
        <strain evidence="2 3">ME102</strain>
    </source>
</reference>
<sequence length="130" mass="14976">MNNRLVNCFTLQCKLFRFSGVVRFSYVVRFSGVVAFGVALLFPQIGRCDDNAALDASTKPHDDVVVEMEGLTITGNEEQPGITHILSWRDADRGALPEVMLDKWLELDNLEYLERESFKRHVFYEQYQAR</sequence>
<organism evidence="2 3">
    <name type="scientific">Oleiphilus messinensis</name>
    <dbReference type="NCBI Taxonomy" id="141451"/>
    <lineage>
        <taxon>Bacteria</taxon>
        <taxon>Pseudomonadati</taxon>
        <taxon>Pseudomonadota</taxon>
        <taxon>Gammaproteobacteria</taxon>
        <taxon>Oceanospirillales</taxon>
        <taxon>Oleiphilaceae</taxon>
        <taxon>Oleiphilus</taxon>
    </lineage>
</organism>